<gene>
    <name evidence="2" type="ORF">CYJ76_08010</name>
</gene>
<accession>A0A2I1P9Q0</accession>
<proteinExistence type="predicted"/>
<dbReference type="SUPFAM" id="SSF52540">
    <property type="entry name" value="P-loop containing nucleoside triphosphate hydrolases"/>
    <property type="match status" value="1"/>
</dbReference>
<evidence type="ECO:0000313" key="2">
    <source>
        <dbReference type="EMBL" id="PKZ41356.1"/>
    </source>
</evidence>
<reference evidence="2 3" key="1">
    <citation type="submission" date="2017-12" db="EMBL/GenBank/DDBJ databases">
        <title>Phylogenetic diversity of female urinary microbiome.</title>
        <authorList>
            <person name="Thomas-White K."/>
            <person name="Wolfe A.J."/>
        </authorList>
    </citation>
    <scope>NUCLEOTIDE SEQUENCE [LARGE SCALE GENOMIC DNA]</scope>
    <source>
        <strain evidence="2 3">UMB1298</strain>
    </source>
</reference>
<name>A0A2I1P9Q0_9MICO</name>
<organism evidence="2 3">
    <name type="scientific">Kytococcus schroeteri</name>
    <dbReference type="NCBI Taxonomy" id="138300"/>
    <lineage>
        <taxon>Bacteria</taxon>
        <taxon>Bacillati</taxon>
        <taxon>Actinomycetota</taxon>
        <taxon>Actinomycetes</taxon>
        <taxon>Micrococcales</taxon>
        <taxon>Kytococcaceae</taxon>
        <taxon>Kytococcus</taxon>
    </lineage>
</organism>
<feature type="region of interest" description="Disordered" evidence="1">
    <location>
        <begin position="764"/>
        <end position="786"/>
    </location>
</feature>
<dbReference type="AlphaFoldDB" id="A0A2I1P9Q0"/>
<keyword evidence="3" id="KW-1185">Reference proteome</keyword>
<protein>
    <recommendedName>
        <fullName evidence="4">DNA helicase</fullName>
    </recommendedName>
</protein>
<dbReference type="Proteomes" id="UP000234206">
    <property type="component" value="Unassembled WGS sequence"/>
</dbReference>
<dbReference type="InterPro" id="IPR027417">
    <property type="entry name" value="P-loop_NTPase"/>
</dbReference>
<comment type="caution">
    <text evidence="2">The sequence shown here is derived from an EMBL/GenBank/DDBJ whole genome shotgun (WGS) entry which is preliminary data.</text>
</comment>
<sequence length="1106" mass="118695">MEDDWGLTTCFVTSGTATWDVPGTLAPAAAVVLRPARVTVVDPARSEVEFALTGIPEVNPALLRFLRVSHGVDLDPVVLAEMVDRLHARTDDPLLRHLEMLCRAVPGFTVRSGQRLATLTHAKDAGIADLAEVTAAPSRLVTQLAAATGGRDTNPVAPHLPRVAGVTRNVVCPLDAVQLQVLDLVAAEQDVLVEARPGTGRTSLRSALVADAVAHGRTVLVAAADASVRRQVAAVIDNWAESEVPVAWGVARTRDEEVTQHAALTAALERLVEGGDPAPVSTADPSRTSLDEALAQHLGHAATVHDKRQPWGVSVHDLHQRLAALAGTPTPPSVVVPLDDEVVQRISVADLPGVQADLTDLARRGAWSVRARENAWFGVHADDEAEAQRLAAVARGLAEGRLQQVRDDLAAVAESLGVPPVGSLEEGLRLLRLARSVRLTVQRFGPAVFEEDLDAWSAAHGGRAPRPLGGLQARRTRAHVRELLQEHGADPQEGVAAAVAQAVSTGHRLAGWPGRRADAPVEPLGAELTAASERFESVYDDVVWFGTHLSGEEGAELPAADLDALQQRMQRLVAHPEGAAVLADVSPRWRELAGRGLEPVLREFSRRAVPTERVATEVEHVWIRAVLAMMERATPELTTHDRESALAGVAALEEAVTASHTAAREAVAQGVHTARVALGRSRRAAALLEAARRDGPWGLAEWWRRAPDVMRALTPVVVASPWVVADALPASARLDLVVVDDLTGTTPARVAAALGRARTLVGFGDPEVSRPREPQPSTPGEPTAPAVGESAWVVLARRVPQLALATAWRPLSADLEPPVPGRTPLAAVPGLRSTVRTRHVVEQESVPQAVWELVRGALAQPSGTQSVLVTPPTDAEATWWRQRLDRHLEGDHYTAAVRGNVTVLPWRRAVRTTADVVVVLADGHGELLGEVVAAPGTDRLVLPVLRRARRALDLVVTRSSEDELRAARSVPDTAGGLLTRWFDAPPVGGRAVADADLPPLHARFVRRLRAEGLVVRPVHHALLGWVLHVAPGPRRPEITTILFDEPVTRRDVEVDAHVRVWPEQLRRAGWLVEQVSSLDLHRDLGREAMRVRNGVLRAAAQQSGRA</sequence>
<evidence type="ECO:0000256" key="1">
    <source>
        <dbReference type="SAM" id="MobiDB-lite"/>
    </source>
</evidence>
<evidence type="ECO:0000313" key="3">
    <source>
        <dbReference type="Proteomes" id="UP000234206"/>
    </source>
</evidence>
<evidence type="ECO:0008006" key="4">
    <source>
        <dbReference type="Google" id="ProtNLM"/>
    </source>
</evidence>
<dbReference type="EMBL" id="PKIZ01000014">
    <property type="protein sequence ID" value="PKZ41356.1"/>
    <property type="molecule type" value="Genomic_DNA"/>
</dbReference>